<reference evidence="1 2" key="1">
    <citation type="journal article" date="2015" name="Stand. Genomic Sci.">
        <title>Genomic Encyclopedia of Bacterial and Archaeal Type Strains, Phase III: the genomes of soil and plant-associated and newly described type strains.</title>
        <authorList>
            <person name="Whitman W.B."/>
            <person name="Woyke T."/>
            <person name="Klenk H.P."/>
            <person name="Zhou Y."/>
            <person name="Lilburn T.G."/>
            <person name="Beck B.J."/>
            <person name="De Vos P."/>
            <person name="Vandamme P."/>
            <person name="Eisen J.A."/>
            <person name="Garrity G."/>
            <person name="Hugenholtz P."/>
            <person name="Kyrpides N.C."/>
        </authorList>
    </citation>
    <scope>NUCLEOTIDE SEQUENCE [LARGE SCALE GENOMIC DNA]</scope>
    <source>
        <strain evidence="1 2">CV53</strain>
    </source>
</reference>
<keyword evidence="2" id="KW-1185">Reference proteome</keyword>
<dbReference type="Proteomes" id="UP000295689">
    <property type="component" value="Unassembled WGS sequence"/>
</dbReference>
<organism evidence="1 2">
    <name type="scientific">Mesobacillus foraminis</name>
    <dbReference type="NCBI Taxonomy" id="279826"/>
    <lineage>
        <taxon>Bacteria</taxon>
        <taxon>Bacillati</taxon>
        <taxon>Bacillota</taxon>
        <taxon>Bacilli</taxon>
        <taxon>Bacillales</taxon>
        <taxon>Bacillaceae</taxon>
        <taxon>Mesobacillus</taxon>
    </lineage>
</organism>
<protein>
    <submittedName>
        <fullName evidence="1">Uncharacterized protein</fullName>
    </submittedName>
</protein>
<dbReference type="AlphaFoldDB" id="A0A4R2BGH9"/>
<comment type="caution">
    <text evidence="1">The sequence shown here is derived from an EMBL/GenBank/DDBJ whole genome shotgun (WGS) entry which is preliminary data.</text>
</comment>
<accession>A0A4R2BGH9</accession>
<dbReference type="RefSeq" id="WP_132005247.1">
    <property type="nucleotide sequence ID" value="NZ_JABUHM010000003.1"/>
</dbReference>
<sequence length="108" mass="12939">MTRYMSTNIFGKEEYYCNTCNKDLSKKEIDQWCCIHCNDQVEIDAGLSHTIMRKLPEDVTKDDIYVFPSGEFHEIYEVGKKKGEIYYNIKGYRQHPQYSNEWVNCKYQ</sequence>
<name>A0A4R2BGH9_9BACI</name>
<evidence type="ECO:0000313" key="2">
    <source>
        <dbReference type="Proteomes" id="UP000295689"/>
    </source>
</evidence>
<dbReference type="EMBL" id="SLVV01000005">
    <property type="protein sequence ID" value="TCN25482.1"/>
    <property type="molecule type" value="Genomic_DNA"/>
</dbReference>
<evidence type="ECO:0000313" key="1">
    <source>
        <dbReference type="EMBL" id="TCN25482.1"/>
    </source>
</evidence>
<proteinExistence type="predicted"/>
<gene>
    <name evidence="1" type="ORF">EV146_105139</name>
</gene>